<keyword evidence="3" id="KW-1185">Reference proteome</keyword>
<name>A0A9X3NDJ7_9ACTN</name>
<keyword evidence="1" id="KW-0472">Membrane</keyword>
<keyword evidence="1" id="KW-1133">Transmembrane helix</keyword>
<feature type="transmembrane region" description="Helical" evidence="1">
    <location>
        <begin position="596"/>
        <end position="622"/>
    </location>
</feature>
<evidence type="ECO:0000313" key="2">
    <source>
        <dbReference type="EMBL" id="MDA0182902.1"/>
    </source>
</evidence>
<dbReference type="RefSeq" id="WP_270027286.1">
    <property type="nucleotide sequence ID" value="NZ_JAPDDP010000043.1"/>
</dbReference>
<dbReference type="Proteomes" id="UP001147653">
    <property type="component" value="Unassembled WGS sequence"/>
</dbReference>
<feature type="transmembrane region" description="Helical" evidence="1">
    <location>
        <begin position="36"/>
        <end position="62"/>
    </location>
</feature>
<feature type="transmembrane region" description="Helical" evidence="1">
    <location>
        <begin position="567"/>
        <end position="584"/>
    </location>
</feature>
<dbReference type="EMBL" id="JAPDDP010000043">
    <property type="protein sequence ID" value="MDA0182902.1"/>
    <property type="molecule type" value="Genomic_DNA"/>
</dbReference>
<evidence type="ECO:0000256" key="1">
    <source>
        <dbReference type="SAM" id="Phobius"/>
    </source>
</evidence>
<comment type="caution">
    <text evidence="2">The sequence shown here is derived from an EMBL/GenBank/DDBJ whole genome shotgun (WGS) entry which is preliminary data.</text>
</comment>
<feature type="transmembrane region" description="Helical" evidence="1">
    <location>
        <begin position="12"/>
        <end position="29"/>
    </location>
</feature>
<proteinExistence type="predicted"/>
<evidence type="ECO:0000313" key="3">
    <source>
        <dbReference type="Proteomes" id="UP001147653"/>
    </source>
</evidence>
<keyword evidence="1" id="KW-0812">Transmembrane</keyword>
<feature type="transmembrane region" description="Helical" evidence="1">
    <location>
        <begin position="68"/>
        <end position="88"/>
    </location>
</feature>
<reference evidence="2" key="1">
    <citation type="submission" date="2022-10" db="EMBL/GenBank/DDBJ databases">
        <title>The WGS of Solirubrobacter phytolaccae KCTC 29190.</title>
        <authorList>
            <person name="Jiang Z."/>
        </authorList>
    </citation>
    <scope>NUCLEOTIDE SEQUENCE</scope>
    <source>
        <strain evidence="2">KCTC 29190</strain>
    </source>
</reference>
<gene>
    <name evidence="2" type="ORF">OJ997_21500</name>
</gene>
<protein>
    <submittedName>
        <fullName evidence="2">CHAT domain-containing protein</fullName>
    </submittedName>
</protein>
<feature type="transmembrane region" description="Helical" evidence="1">
    <location>
        <begin position="383"/>
        <end position="409"/>
    </location>
</feature>
<organism evidence="2 3">
    <name type="scientific">Solirubrobacter phytolaccae</name>
    <dbReference type="NCBI Taxonomy" id="1404360"/>
    <lineage>
        <taxon>Bacteria</taxon>
        <taxon>Bacillati</taxon>
        <taxon>Actinomycetota</taxon>
        <taxon>Thermoleophilia</taxon>
        <taxon>Solirubrobacterales</taxon>
        <taxon>Solirubrobacteraceae</taxon>
        <taxon>Solirubrobacter</taxon>
    </lineage>
</organism>
<sequence length="1377" mass="146260">MTASRSRVPGRVFILVEIALLILTVTGALEGDLRRTAVAFVAMFVVAQGAVASVVLALVALILGEWPVAIVAAASALTHESLLLLFILRRPTADPAVLASAFALLPPDLHAQLRAVAGDEPISTWHMVALARSEAPELWGRHLGADPGRAAFDGGILADPRGGDCTRFACEAVALADAYVRTADIRLTPDGLAGSAVLVVHSAAHEWVETAVLRDALPLSESQLLAGFQTFGKSAAARGLVTRTELAMKLPPGTDELLPREELAVLTRGRLIRLRFLEAGVWVVVLASMLRDGVRALAWWKRDRRPAPVAPVLARVKPDPVAARTASGGPLEPWYGLPRGFRLLWAVGRPVLAVGAIVAAAVVDDAPVGVVGLTVAVAWLRLLRLPGAAVVLAGGLAVLAPVAGALLVVRAVLAEVVLAAAGGFGDRGCRRRGLERIAVARRHVLDGLDLEGGTYDEAELRLRTAIATNTQERDELWAFAAQLVAAAWAEMRPVTMVRTGLRVVRSAVTGRWSDRAEGIHFGGELQRSYVLDLVVGAGARVLGIVLAALTAAFVVGPAPVGPIDGELLRYAPPMVVAVLLAVLIGRRKVPFVRAAVVAAVAYVAIGPESAGAIAVGIIVGIASHQIRASLERWIVSGPKREPWAPPRRTPRRLRDVWLAADEAAAAFRVPLAIEMLEDLAADPKAAANPSLVADCNARIALWQLEAGQLDDAAKRLDRLGETNHAFTVTGHYAVGMLQVQLGQDALGRDQLALALKQAKARTAQARQIAVALAETHARLDESAEALEVLREHPPPRVVATGLAQMIDRELVVASAMYADKDREAALRRLEDMHLDASPGLELEELDAQTARAVASAQGRAMVLAGRIQLESGRPDRAETKLRDALRRLSTQGDPYWRAVARILLGCSLAERRRFQAAVGEIAAGTEVLEQRRGQLSSTERRMAMIVAGQDVYEQALGALERADEAGVATAGITAAVLVESLRRSAISQMLSERDLSFPREVADRLRGIDVDSNGHADVASEMSAVAAAVFRERAVHPEDLRAVARANGHVLAFNVAPGGATWCVWVSPEGGARVHRVDRPAYGPEHAVSRLRAGRGFSGGELHYPWDDSGPVWQQLADALLPEGLRDRLVMADPDRPERLLIVPDGYVAGVPWAALSVAGSPLAERAVIQLVPAYDLAGSGVWRRRAGRDSVLAHASEPVLDLLRERLSVVRAETRDAFTDGLDAQVHGGAYLGTHGEGTGLQQRVQFPDDRWLSAGGALSHGWPDWVVFAACVIGRIDPRLGGEPLGLPISCMLRGATTVIAAVVRITGASDDDPAPTTVRLYARVGTDLARAQPPAAALRAAQLAYLRSTELPSVADGLGAVCISLLPLRGDLPA</sequence>
<feature type="transmembrane region" description="Helical" evidence="1">
    <location>
        <begin position="529"/>
        <end position="555"/>
    </location>
</feature>
<accession>A0A9X3NDJ7</accession>